<reference evidence="2" key="1">
    <citation type="submission" date="2022-01" db="EMBL/GenBank/DDBJ databases">
        <authorList>
            <person name="Jo J.-H."/>
            <person name="Im W.-T."/>
        </authorList>
    </citation>
    <scope>NUCLEOTIDE SEQUENCE</scope>
    <source>
        <strain evidence="2">XY25</strain>
    </source>
</reference>
<feature type="transmembrane region" description="Helical" evidence="1">
    <location>
        <begin position="87"/>
        <end position="108"/>
    </location>
</feature>
<feature type="transmembrane region" description="Helical" evidence="1">
    <location>
        <begin position="57"/>
        <end position="80"/>
    </location>
</feature>
<feature type="transmembrane region" description="Helical" evidence="1">
    <location>
        <begin position="120"/>
        <end position="139"/>
    </location>
</feature>
<name>A0ABS9K193_9RHOO</name>
<keyword evidence="1" id="KW-0812">Transmembrane</keyword>
<protein>
    <recommendedName>
        <fullName evidence="4">Transmembrane protein</fullName>
    </recommendedName>
</protein>
<organism evidence="2 3">
    <name type="scientific">Dechloromonas hankyongensis</name>
    <dbReference type="NCBI Taxonomy" id="2908002"/>
    <lineage>
        <taxon>Bacteria</taxon>
        <taxon>Pseudomonadati</taxon>
        <taxon>Pseudomonadota</taxon>
        <taxon>Betaproteobacteria</taxon>
        <taxon>Rhodocyclales</taxon>
        <taxon>Azonexaceae</taxon>
        <taxon>Dechloromonas</taxon>
    </lineage>
</organism>
<evidence type="ECO:0008006" key="4">
    <source>
        <dbReference type="Google" id="ProtNLM"/>
    </source>
</evidence>
<dbReference type="Proteomes" id="UP001165384">
    <property type="component" value="Unassembled WGS sequence"/>
</dbReference>
<dbReference type="RefSeq" id="WP_275709356.1">
    <property type="nucleotide sequence ID" value="NZ_JAKLTN010000001.1"/>
</dbReference>
<dbReference type="EMBL" id="JAKLTN010000001">
    <property type="protein sequence ID" value="MCG2576925.1"/>
    <property type="molecule type" value="Genomic_DNA"/>
</dbReference>
<evidence type="ECO:0000313" key="3">
    <source>
        <dbReference type="Proteomes" id="UP001165384"/>
    </source>
</evidence>
<evidence type="ECO:0000313" key="2">
    <source>
        <dbReference type="EMBL" id="MCG2576925.1"/>
    </source>
</evidence>
<keyword evidence="1" id="KW-0472">Membrane</keyword>
<sequence>MEQRLKRLLTPPFIALAALLLWFWEWLWEPLERLMALIGGWPLLRRIEAWIARAPRYLALACFLIPGAALLPFKVIGLYFLTHGAPLLGVGTFLAAKVVGTALVAHIFTLTKPQLMQIGWFARSYGAVILFRTYVFDTLHRHPIYRRTRAALLALRRKLRRTRRGILALLLRRWRAVYRLFRRRSRQASI</sequence>
<evidence type="ECO:0000256" key="1">
    <source>
        <dbReference type="SAM" id="Phobius"/>
    </source>
</evidence>
<proteinExistence type="predicted"/>
<keyword evidence="1" id="KW-1133">Transmembrane helix</keyword>
<accession>A0ABS9K193</accession>
<feature type="transmembrane region" description="Helical" evidence="1">
    <location>
        <begin position="7"/>
        <end position="24"/>
    </location>
</feature>
<comment type="caution">
    <text evidence="2">The sequence shown here is derived from an EMBL/GenBank/DDBJ whole genome shotgun (WGS) entry which is preliminary data.</text>
</comment>
<gene>
    <name evidence="2" type="ORF">LZ012_07950</name>
</gene>
<keyword evidence="3" id="KW-1185">Reference proteome</keyword>